<feature type="transmembrane region" description="Helical" evidence="1">
    <location>
        <begin position="200"/>
        <end position="216"/>
    </location>
</feature>
<name>A0A6N9NHC7_9FLAO</name>
<keyword evidence="1" id="KW-0812">Transmembrane</keyword>
<proteinExistence type="predicted"/>
<reference evidence="2 3" key="1">
    <citation type="submission" date="2019-12" db="EMBL/GenBank/DDBJ databases">
        <authorList>
            <person name="Zhao J."/>
        </authorList>
    </citation>
    <scope>NUCLEOTIDE SEQUENCE [LARGE SCALE GENOMIC DNA]</scope>
    <source>
        <strain evidence="2 3">S-15</strain>
    </source>
</reference>
<sequence>MVKVSLSHISIVSSLLIVFSIVFATKYWRDDKEIISNDIISYYAYLPAIFIYQDISLQFAEKQNDDVRLKIWYQIAENNGKVIKTTMGVSFCYLPMFVIAHQLAPAFGYVPNGYTLPYRLSIVLSAMLFFTIGLVYLRHILLRFYNEVTTAITLFGVAVGTNIVNYVVFESGMGHVFSFALITMFVHFTIKWYERQSNKSLLLLGTLGGLIVLIRPTNILIVLFFLLYGINSFAAIKTRLLLFVFKWKQVACAVLCAFLVLVPQLLYWKYNTGNWVFFSYSDNEHFFFNDPKIIGGLFSYRKGWLLYTPFMVFAFIGLLFNKKEVRGAILVLLALLIYVTFSWWSWWYGGSFGARPFIDFYGVFAFPIAAFIGYVIQKSRWLTIGILVITTFFIYLNLFQAYQYRNGLLHYCATTKKTYWGNFLKTKSYDTYWEDLIEIDNEAAKNGERDY</sequence>
<evidence type="ECO:0000256" key="1">
    <source>
        <dbReference type="SAM" id="Phobius"/>
    </source>
</evidence>
<evidence type="ECO:0000313" key="2">
    <source>
        <dbReference type="EMBL" id="NBG64941.1"/>
    </source>
</evidence>
<evidence type="ECO:0000313" key="3">
    <source>
        <dbReference type="Proteomes" id="UP000470771"/>
    </source>
</evidence>
<keyword evidence="1" id="KW-0472">Membrane</keyword>
<dbReference type="RefSeq" id="WP_160631562.1">
    <property type="nucleotide sequence ID" value="NZ_WWNE01000003.1"/>
</dbReference>
<evidence type="ECO:0008006" key="4">
    <source>
        <dbReference type="Google" id="ProtNLM"/>
    </source>
</evidence>
<comment type="caution">
    <text evidence="2">The sequence shown here is derived from an EMBL/GenBank/DDBJ whole genome shotgun (WGS) entry which is preliminary data.</text>
</comment>
<feature type="transmembrane region" description="Helical" evidence="1">
    <location>
        <begin position="250"/>
        <end position="268"/>
    </location>
</feature>
<organism evidence="2 3">
    <name type="scientific">Acidiluteibacter ferrifornacis</name>
    <dbReference type="NCBI Taxonomy" id="2692424"/>
    <lineage>
        <taxon>Bacteria</taxon>
        <taxon>Pseudomonadati</taxon>
        <taxon>Bacteroidota</taxon>
        <taxon>Flavobacteriia</taxon>
        <taxon>Flavobacteriales</taxon>
        <taxon>Cryomorphaceae</taxon>
        <taxon>Acidiluteibacter</taxon>
    </lineage>
</organism>
<feature type="transmembrane region" description="Helical" evidence="1">
    <location>
        <begin position="327"/>
        <end position="346"/>
    </location>
</feature>
<dbReference type="Proteomes" id="UP000470771">
    <property type="component" value="Unassembled WGS sequence"/>
</dbReference>
<dbReference type="EMBL" id="WWNE01000003">
    <property type="protein sequence ID" value="NBG64941.1"/>
    <property type="molecule type" value="Genomic_DNA"/>
</dbReference>
<feature type="transmembrane region" description="Helical" evidence="1">
    <location>
        <begin position="6"/>
        <end position="25"/>
    </location>
</feature>
<feature type="transmembrane region" description="Helical" evidence="1">
    <location>
        <begin position="358"/>
        <end position="376"/>
    </location>
</feature>
<keyword evidence="3" id="KW-1185">Reference proteome</keyword>
<feature type="transmembrane region" description="Helical" evidence="1">
    <location>
        <begin position="304"/>
        <end position="320"/>
    </location>
</feature>
<feature type="transmembrane region" description="Helical" evidence="1">
    <location>
        <begin position="116"/>
        <end position="137"/>
    </location>
</feature>
<keyword evidence="1" id="KW-1133">Transmembrane helix</keyword>
<gene>
    <name evidence="2" type="ORF">GQN54_02350</name>
</gene>
<accession>A0A6N9NHC7</accession>
<feature type="transmembrane region" description="Helical" evidence="1">
    <location>
        <begin position="91"/>
        <end position="110"/>
    </location>
</feature>
<protein>
    <recommendedName>
        <fullName evidence="4">Glycosyltransferase RgtA/B/C/D-like domain-containing protein</fullName>
    </recommendedName>
</protein>
<feature type="transmembrane region" description="Helical" evidence="1">
    <location>
        <begin position="381"/>
        <end position="402"/>
    </location>
</feature>
<dbReference type="AlphaFoldDB" id="A0A6N9NHC7"/>